<proteinExistence type="predicted"/>
<evidence type="ECO:0000256" key="6">
    <source>
        <dbReference type="SAM" id="Phobius"/>
    </source>
</evidence>
<feature type="transmembrane region" description="Helical" evidence="6">
    <location>
        <begin position="56"/>
        <end position="77"/>
    </location>
</feature>
<evidence type="ECO:0000256" key="2">
    <source>
        <dbReference type="ARBA" id="ARBA00022448"/>
    </source>
</evidence>
<accession>A0A0U4C981</accession>
<keyword evidence="2" id="KW-0813">Transport</keyword>
<dbReference type="RefSeq" id="WP_068191030.1">
    <property type="nucleotide sequence ID" value="NZ_CP013909.1"/>
</dbReference>
<dbReference type="STRING" id="1411621.AUC43_06065"/>
<dbReference type="Proteomes" id="UP000059542">
    <property type="component" value="Chromosome"/>
</dbReference>
<dbReference type="InterPro" id="IPR014738">
    <property type="entry name" value="Citrate_transporter"/>
</dbReference>
<dbReference type="InterPro" id="IPR004680">
    <property type="entry name" value="Cit_transptr-like_dom"/>
</dbReference>
<dbReference type="AlphaFoldDB" id="A0A0U4C981"/>
<feature type="transmembrane region" description="Helical" evidence="6">
    <location>
        <begin position="370"/>
        <end position="390"/>
    </location>
</feature>
<feature type="transmembrane region" description="Helical" evidence="6">
    <location>
        <begin position="97"/>
        <end position="121"/>
    </location>
</feature>
<evidence type="ECO:0000256" key="3">
    <source>
        <dbReference type="ARBA" id="ARBA00022692"/>
    </source>
</evidence>
<dbReference type="GO" id="GO:0015137">
    <property type="term" value="F:citrate transmembrane transporter activity"/>
    <property type="evidence" value="ECO:0007669"/>
    <property type="project" value="InterPro"/>
</dbReference>
<comment type="subcellular location">
    <subcellularLocation>
        <location evidence="1">Membrane</location>
        <topology evidence="1">Multi-pass membrane protein</topology>
    </subcellularLocation>
</comment>
<evidence type="ECO:0000313" key="8">
    <source>
        <dbReference type="EMBL" id="ALW84681.1"/>
    </source>
</evidence>
<gene>
    <name evidence="8" type="ORF">AUC43_06065</name>
</gene>
<feature type="transmembrane region" description="Helical" evidence="6">
    <location>
        <begin position="433"/>
        <end position="451"/>
    </location>
</feature>
<reference evidence="8 9" key="1">
    <citation type="submission" date="2015-12" db="EMBL/GenBank/DDBJ databases">
        <authorList>
            <person name="Shamseldin A."/>
            <person name="Moawad H."/>
            <person name="Abd El-Rahim W.M."/>
            <person name="Sadowsky M.J."/>
        </authorList>
    </citation>
    <scope>NUCLEOTIDE SEQUENCE [LARGE SCALE GENOMIC DNA]</scope>
    <source>
        <strain evidence="8 9">DG5B</strain>
    </source>
</reference>
<dbReference type="GO" id="GO:0016020">
    <property type="term" value="C:membrane"/>
    <property type="evidence" value="ECO:0007669"/>
    <property type="project" value="UniProtKB-SubCell"/>
</dbReference>
<feature type="domain" description="Citrate transporter-like" evidence="7">
    <location>
        <begin position="14"/>
        <end position="399"/>
    </location>
</feature>
<feature type="transmembrane region" description="Helical" evidence="6">
    <location>
        <begin position="306"/>
        <end position="326"/>
    </location>
</feature>
<keyword evidence="4 6" id="KW-1133">Transmembrane helix</keyword>
<feature type="transmembrane region" description="Helical" evidence="6">
    <location>
        <begin position="173"/>
        <end position="193"/>
    </location>
</feature>
<sequence>MLALAGFAMILTFMVLIMTNRLSAITALLLVPVAFAVATGFGATMGPMMLDGIKNIAPTGIMLVFAILYFGLMTDAGLFDPVINRIQRVAHGDPLKIIVGTALLALLVSLDGDGATTYIIVVTAMLPLYRRLGINPLILTCMNMLVGGVMNILPWGGPTARAMSALHLDSTQLFNPLIPAMGAGLVWVFYVAWRFGQQERKRLGLHQAAASDSKKKTAVLGLAAGLPTPVGEPAEALDLTLSPEEKALRRPRLLWINALLTIGLMVALVRELLPLPVLFMLAFALAAVLNYPNLSQQRQRFAAHASNALSVAAMVFAAGIFTGILSGTHMVDAMAQTFVQLVPAELGPHFPVLTGVVSAPLTFFMSNDAFYFGILPFFTKAAAQFGIPAATMGKASLVGQPVHLLSPLVPSTYLLVGLAGVEFAAHQRFTLKWACGTVLVMLITSLLLGIISW</sequence>
<evidence type="ECO:0000313" key="9">
    <source>
        <dbReference type="Proteomes" id="UP000059542"/>
    </source>
</evidence>
<dbReference type="KEGG" id="hyg:AUC43_06065"/>
<keyword evidence="9" id="KW-1185">Reference proteome</keyword>
<evidence type="ECO:0000256" key="1">
    <source>
        <dbReference type="ARBA" id="ARBA00004141"/>
    </source>
</evidence>
<feature type="transmembrane region" description="Helical" evidence="6">
    <location>
        <begin position="133"/>
        <end position="153"/>
    </location>
</feature>
<keyword evidence="3 6" id="KW-0812">Transmembrane</keyword>
<feature type="transmembrane region" description="Helical" evidence="6">
    <location>
        <begin position="27"/>
        <end position="44"/>
    </location>
</feature>
<evidence type="ECO:0000256" key="4">
    <source>
        <dbReference type="ARBA" id="ARBA00022989"/>
    </source>
</evidence>
<evidence type="ECO:0000256" key="5">
    <source>
        <dbReference type="ARBA" id="ARBA00023136"/>
    </source>
</evidence>
<keyword evidence="5 6" id="KW-0472">Membrane</keyword>
<dbReference type="EMBL" id="CP013909">
    <property type="protein sequence ID" value="ALW84681.1"/>
    <property type="molecule type" value="Genomic_DNA"/>
</dbReference>
<protein>
    <submittedName>
        <fullName evidence="8">Citrate transporter</fullName>
    </submittedName>
</protein>
<feature type="transmembrane region" description="Helical" evidence="6">
    <location>
        <begin position="253"/>
        <end position="269"/>
    </location>
</feature>
<dbReference type="NCBIfam" id="TIGR00784">
    <property type="entry name" value="citMHS"/>
    <property type="match status" value="1"/>
</dbReference>
<name>A0A0U4C981_9BACT</name>
<feature type="transmembrane region" description="Helical" evidence="6">
    <location>
        <begin position="402"/>
        <end position="421"/>
    </location>
</feature>
<dbReference type="OrthoDB" id="5329450at2"/>
<feature type="transmembrane region" description="Helical" evidence="6">
    <location>
        <begin position="346"/>
        <end position="363"/>
    </location>
</feature>
<feature type="transmembrane region" description="Helical" evidence="6">
    <location>
        <begin position="275"/>
        <end position="294"/>
    </location>
</feature>
<dbReference type="Pfam" id="PF03600">
    <property type="entry name" value="CitMHS"/>
    <property type="match status" value="1"/>
</dbReference>
<evidence type="ECO:0000259" key="7">
    <source>
        <dbReference type="Pfam" id="PF03600"/>
    </source>
</evidence>
<organism evidence="8 9">
    <name type="scientific">Hymenobacter sedentarius</name>
    <dbReference type="NCBI Taxonomy" id="1411621"/>
    <lineage>
        <taxon>Bacteria</taxon>
        <taxon>Pseudomonadati</taxon>
        <taxon>Bacteroidota</taxon>
        <taxon>Cytophagia</taxon>
        <taxon>Cytophagales</taxon>
        <taxon>Hymenobacteraceae</taxon>
        <taxon>Hymenobacter</taxon>
    </lineage>
</organism>